<dbReference type="GO" id="GO:0046872">
    <property type="term" value="F:metal ion binding"/>
    <property type="evidence" value="ECO:0007669"/>
    <property type="project" value="UniProtKB-KW"/>
</dbReference>
<evidence type="ECO:0000256" key="15">
    <source>
        <dbReference type="PIRSR" id="PIRSR603739-50"/>
    </source>
</evidence>
<comment type="catalytic activity">
    <reaction evidence="1">
        <text>L-lysine = D-beta-lysine</text>
        <dbReference type="Rhea" id="RHEA:44148"/>
        <dbReference type="ChEBI" id="CHEBI:32551"/>
        <dbReference type="ChEBI" id="CHEBI:84138"/>
    </reaction>
</comment>
<dbReference type="InterPro" id="IPR013785">
    <property type="entry name" value="Aldolase_TIM"/>
</dbReference>
<evidence type="ECO:0000256" key="11">
    <source>
        <dbReference type="ARBA" id="ARBA00023014"/>
    </source>
</evidence>
<dbReference type="SFLD" id="SFLDG01070">
    <property type="entry name" value="PLP-dependent"/>
    <property type="match status" value="1"/>
</dbReference>
<evidence type="ECO:0000256" key="1">
    <source>
        <dbReference type="ARBA" id="ARBA00001352"/>
    </source>
</evidence>
<evidence type="ECO:0000256" key="10">
    <source>
        <dbReference type="ARBA" id="ARBA00023004"/>
    </source>
</evidence>
<dbReference type="AlphaFoldDB" id="Q1LSP6"/>
<dbReference type="InterPro" id="IPR022462">
    <property type="entry name" value="EpmB"/>
</dbReference>
<dbReference type="InterPro" id="IPR058240">
    <property type="entry name" value="rSAM_sf"/>
</dbReference>
<dbReference type="PROSITE" id="PS51918">
    <property type="entry name" value="RADICAL_SAM"/>
    <property type="match status" value="1"/>
</dbReference>
<dbReference type="HOGENOM" id="CLU_032161_2_0_6"/>
<dbReference type="GO" id="GO:0051539">
    <property type="term" value="F:4 iron, 4 sulfur cluster binding"/>
    <property type="evidence" value="ECO:0007669"/>
    <property type="project" value="UniProtKB-KW"/>
</dbReference>
<dbReference type="SFLD" id="SFLDS00029">
    <property type="entry name" value="Radical_SAM"/>
    <property type="match status" value="1"/>
</dbReference>
<dbReference type="GO" id="GO:0016853">
    <property type="term" value="F:isomerase activity"/>
    <property type="evidence" value="ECO:0007669"/>
    <property type="project" value="UniProtKB-KW"/>
</dbReference>
<feature type="domain" description="Radical SAM core" evidence="16">
    <location>
        <begin position="107"/>
        <end position="322"/>
    </location>
</feature>
<evidence type="ECO:0000313" key="18">
    <source>
        <dbReference type="Proteomes" id="UP000002427"/>
    </source>
</evidence>
<dbReference type="PIRSF" id="PIRSF004911">
    <property type="entry name" value="DUF160"/>
    <property type="match status" value="1"/>
</dbReference>
<keyword evidence="18" id="KW-1185">Reference proteome</keyword>
<evidence type="ECO:0000256" key="5">
    <source>
        <dbReference type="ARBA" id="ARBA00022363"/>
    </source>
</evidence>
<keyword evidence="10" id="KW-0408">Iron</keyword>
<dbReference type="KEGG" id="bci:BCI_0590"/>
<comment type="cofactor">
    <cofactor evidence="3">
        <name>[4Fe-4S] cluster</name>
        <dbReference type="ChEBI" id="CHEBI:49883"/>
    </cofactor>
</comment>
<evidence type="ECO:0000256" key="6">
    <source>
        <dbReference type="ARBA" id="ARBA00022485"/>
    </source>
</evidence>
<dbReference type="NCBIfam" id="TIGR00238">
    <property type="entry name" value="KamA family radical SAM protein"/>
    <property type="match status" value="1"/>
</dbReference>
<dbReference type="InterPro" id="IPR003739">
    <property type="entry name" value="Lys_aminomutase/Glu_NH3_mut"/>
</dbReference>
<evidence type="ECO:0000259" key="16">
    <source>
        <dbReference type="PROSITE" id="PS51918"/>
    </source>
</evidence>
<evidence type="ECO:0000313" key="17">
    <source>
        <dbReference type="EMBL" id="ABF14052.1"/>
    </source>
</evidence>
<dbReference type="RefSeq" id="WP_011520751.1">
    <property type="nucleotide sequence ID" value="NC_007984.1"/>
</dbReference>
<evidence type="ECO:0000256" key="3">
    <source>
        <dbReference type="ARBA" id="ARBA00001966"/>
    </source>
</evidence>
<dbReference type="SUPFAM" id="SSF102114">
    <property type="entry name" value="Radical SAM enzymes"/>
    <property type="match status" value="1"/>
</dbReference>
<dbReference type="NCBIfam" id="TIGR03821">
    <property type="entry name" value="EFP_modif_epmB"/>
    <property type="match status" value="1"/>
</dbReference>
<dbReference type="Pfam" id="PF04055">
    <property type="entry name" value="Radical_SAM"/>
    <property type="match status" value="1"/>
</dbReference>
<keyword evidence="12" id="KW-0413">Isomerase</keyword>
<dbReference type="Gene3D" id="3.20.20.70">
    <property type="entry name" value="Aldolase class I"/>
    <property type="match status" value="1"/>
</dbReference>
<organism evidence="17 18">
    <name type="scientific">Baumannia cicadellinicola subsp. Homalodisca coagulata</name>
    <dbReference type="NCBI Taxonomy" id="374463"/>
    <lineage>
        <taxon>Bacteria</taxon>
        <taxon>Pseudomonadati</taxon>
        <taxon>Pseudomonadota</taxon>
        <taxon>Gammaproteobacteria</taxon>
        <taxon>Candidatus Palibaumannia</taxon>
    </lineage>
</organism>
<dbReference type="SFLD" id="SFLDF00314">
    <property type="entry name" value="L-lysine_2_3-aminomutase_(yjeK"/>
    <property type="match status" value="1"/>
</dbReference>
<evidence type="ECO:0000256" key="12">
    <source>
        <dbReference type="ARBA" id="ARBA00023235"/>
    </source>
</evidence>
<dbReference type="OrthoDB" id="9770937at2"/>
<gene>
    <name evidence="17" type="ordered locus">BCI_0590</name>
</gene>
<proteinExistence type="inferred from homology"/>
<evidence type="ECO:0000256" key="14">
    <source>
        <dbReference type="PIRSR" id="PIRSR004911-1"/>
    </source>
</evidence>
<keyword evidence="9 15" id="KW-0663">Pyridoxal phosphate</keyword>
<keyword evidence="8 14" id="KW-0479">Metal-binding</keyword>
<dbReference type="STRING" id="374463.BCI_0590"/>
<feature type="binding site" evidence="14">
    <location>
        <position position="121"/>
    </location>
    <ligand>
        <name>[4Fe-4S] cluster</name>
        <dbReference type="ChEBI" id="CHEBI:49883"/>
        <note>4Fe-4S-S-AdoMet</note>
    </ligand>
</feature>
<dbReference type="PANTHER" id="PTHR30538:SF1">
    <property type="entry name" value="L-LYSINE 2,3-AMINOMUTASE"/>
    <property type="match status" value="1"/>
</dbReference>
<dbReference type="EMBL" id="CP000238">
    <property type="protein sequence ID" value="ABF14052.1"/>
    <property type="molecule type" value="Genomic_DNA"/>
</dbReference>
<reference evidence="17 18" key="1">
    <citation type="journal article" date="2006" name="PLoS Biol.">
        <title>Metabolic complementarity and genomics of the dual bacterial symbiosis of sharpshooters.</title>
        <authorList>
            <person name="Wu D."/>
            <person name="Daugherty S.C."/>
            <person name="Van Aken S.E."/>
            <person name="Pai G.H."/>
            <person name="Watkins K.L."/>
            <person name="Khouri H."/>
            <person name="Tallon L.J."/>
            <person name="Zaborsky J.M."/>
            <person name="Dunbar H.E."/>
            <person name="Tran P.L."/>
            <person name="Moran N.A."/>
            <person name="Eisen J.A."/>
        </authorList>
    </citation>
    <scope>NUCLEOTIDE SEQUENCE [LARGE SCALE GENOMIC DNA]</scope>
    <source>
        <strain evidence="17">Hc</strain>
    </source>
</reference>
<keyword evidence="6 14" id="KW-0004">4Fe-4S</keyword>
<protein>
    <recommendedName>
        <fullName evidence="5">L-lysine 2,3-aminomutase</fullName>
    </recommendedName>
    <alternativeName>
        <fullName evidence="13">EF-P post-translational modification enzyme B</fullName>
    </alternativeName>
</protein>
<feature type="binding site" evidence="14">
    <location>
        <position position="128"/>
    </location>
    <ligand>
        <name>[4Fe-4S] cluster</name>
        <dbReference type="ChEBI" id="CHEBI:49883"/>
        <note>4Fe-4S-S-AdoMet</note>
    </ligand>
</feature>
<dbReference type="PANTHER" id="PTHR30538">
    <property type="entry name" value="LYSINE 2,3-AMINOMUTASE-RELATED"/>
    <property type="match status" value="1"/>
</dbReference>
<sequence>MKHLRRNNSSDKEEWLNELADVITNPMELLQQLKLDQDKKLREAIKARQLFPFRVPKTFVKRMKYEDPTDPLLRQVLTLPEEFKQHLDFSKDPINEQQYNVAPMLLHKYYNRAILLVKSGCAINCRYCFRRYFPYQDNQSNQANWKLAIEYIKQHSELNEIILSGGDPLMAKDHELDKLLNLLEDIPHLTKLRIHSRLLIVIPARITSFICQRLARSRLKVVLVTHINHAQEIDSSVQKSIAKLRNKQVTLLNQSVLLRGINDNAQILATLSETLFSIGILPYYLHTLDCVQGATHFIVDDQRARKIMHDLLSKVAGYLVPRLVRDISGMPSKTILSLG</sequence>
<keyword evidence="7" id="KW-0949">S-adenosyl-L-methionine</keyword>
<feature type="binding site" evidence="14">
    <location>
        <position position="125"/>
    </location>
    <ligand>
        <name>[4Fe-4S] cluster</name>
        <dbReference type="ChEBI" id="CHEBI:49883"/>
        <note>4Fe-4S-S-AdoMet</note>
    </ligand>
</feature>
<name>Q1LSP6_BAUCH</name>
<accession>Q1LSP6</accession>
<evidence type="ECO:0000256" key="13">
    <source>
        <dbReference type="ARBA" id="ARBA00030756"/>
    </source>
</evidence>
<evidence type="ECO:0000256" key="7">
    <source>
        <dbReference type="ARBA" id="ARBA00022691"/>
    </source>
</evidence>
<evidence type="ECO:0000256" key="8">
    <source>
        <dbReference type="ARBA" id="ARBA00022723"/>
    </source>
</evidence>
<evidence type="ECO:0000256" key="2">
    <source>
        <dbReference type="ARBA" id="ARBA00001933"/>
    </source>
</evidence>
<dbReference type="CDD" id="cd01335">
    <property type="entry name" value="Radical_SAM"/>
    <property type="match status" value="1"/>
</dbReference>
<dbReference type="Proteomes" id="UP000002427">
    <property type="component" value="Chromosome"/>
</dbReference>
<keyword evidence="11 14" id="KW-0411">Iron-sulfur</keyword>
<comment type="similarity">
    <text evidence="4">Belongs to the radical SAM superfamily. KamA family.</text>
</comment>
<comment type="cofactor">
    <cofactor evidence="2 15">
        <name>pyridoxal 5'-phosphate</name>
        <dbReference type="ChEBI" id="CHEBI:597326"/>
    </cofactor>
</comment>
<evidence type="ECO:0000256" key="9">
    <source>
        <dbReference type="ARBA" id="ARBA00022898"/>
    </source>
</evidence>
<evidence type="ECO:0000256" key="4">
    <source>
        <dbReference type="ARBA" id="ARBA00008703"/>
    </source>
</evidence>
<feature type="modified residue" description="N6-(pyridoxal phosphate)lysine" evidence="15">
    <location>
        <position position="333"/>
    </location>
</feature>
<dbReference type="InterPro" id="IPR007197">
    <property type="entry name" value="rSAM"/>
</dbReference>